<protein>
    <submittedName>
        <fullName evidence="1">Uncharacterized protein</fullName>
    </submittedName>
</protein>
<evidence type="ECO:0000313" key="2">
    <source>
        <dbReference type="Proteomes" id="UP001314263"/>
    </source>
</evidence>
<name>A0AAV1IMF3_9CHLO</name>
<dbReference type="AlphaFoldDB" id="A0AAV1IMF3"/>
<dbReference type="EMBL" id="CAUYUE010000016">
    <property type="protein sequence ID" value="CAK0787265.1"/>
    <property type="molecule type" value="Genomic_DNA"/>
</dbReference>
<organism evidence="1 2">
    <name type="scientific">Coccomyxa viridis</name>
    <dbReference type="NCBI Taxonomy" id="1274662"/>
    <lineage>
        <taxon>Eukaryota</taxon>
        <taxon>Viridiplantae</taxon>
        <taxon>Chlorophyta</taxon>
        <taxon>core chlorophytes</taxon>
        <taxon>Trebouxiophyceae</taxon>
        <taxon>Trebouxiophyceae incertae sedis</taxon>
        <taxon>Coccomyxaceae</taxon>
        <taxon>Coccomyxa</taxon>
    </lineage>
</organism>
<evidence type="ECO:0000313" key="1">
    <source>
        <dbReference type="EMBL" id="CAK0787265.1"/>
    </source>
</evidence>
<sequence length="210" mass="22460">MALRVTTTGNVLLRDTGTHGPEKIDTTASVAVKRKFGDTTYSLRATESTIKSIRSLNGALVQISKPLGNNVTSNLKWDLGGRNVILGLLKVLKSSDGRFLELGASYSDKTQLLTVEAAGKPHKEHKLAAALVPQTNAVLASYTMSKNGLSSSIAHNFAKDLTTLSATKKLASGQAVKAVYGMKDKTALIELAQAPFTARYLFISYHLLSP</sequence>
<accession>A0AAV1IMF3</accession>
<keyword evidence="2" id="KW-1185">Reference proteome</keyword>
<reference evidence="1 2" key="1">
    <citation type="submission" date="2023-10" db="EMBL/GenBank/DDBJ databases">
        <authorList>
            <person name="Maclean D."/>
            <person name="Macfadyen A."/>
        </authorList>
    </citation>
    <scope>NUCLEOTIDE SEQUENCE [LARGE SCALE GENOMIC DNA]</scope>
</reference>
<proteinExistence type="predicted"/>
<gene>
    <name evidence="1" type="ORF">CVIRNUC_010483</name>
</gene>
<dbReference type="Proteomes" id="UP001314263">
    <property type="component" value="Unassembled WGS sequence"/>
</dbReference>
<comment type="caution">
    <text evidence="1">The sequence shown here is derived from an EMBL/GenBank/DDBJ whole genome shotgun (WGS) entry which is preliminary data.</text>
</comment>